<feature type="domain" description="Strictosidine synthase conserved region" evidence="5">
    <location>
        <begin position="177"/>
        <end position="273"/>
    </location>
</feature>
<dbReference type="PANTHER" id="PTHR10426:SF88">
    <property type="entry name" value="ADIPOCYTE PLASMA MEMBRANE-ASSOCIATED PROTEIN HEMOMUCIN-RELATED"/>
    <property type="match status" value="1"/>
</dbReference>
<proteinExistence type="inferred from homology"/>
<sequence length="399" mass="42749">MLAKAFFVGFIALLAAVEFGQVTVRLPFPPGVEYDYMAEPPAEGLPLKWDKGFKVENDVLTKAKFVLADEIVGVETVAVAPDGKLGLVDRFGKIFIATPDGRGGYSIPKEPLAYSSPGRTLGVKFDADGDLYMANSPLGLLQLVAPGDAENQKLVLATGRISDESPLLPGYPVEFANALDIASDGTVYFSSSTDVLAYKTEDSSWDVLDSVFVTIAKGAPAGMLLAYHPSNGSTIALMDKLWFGNGVALSPAEDYVLVADSIQMRIHRYWLQGPKAGSSEVFMDNLPGPPDGISLAGDGVNFWVTIYSEPSALMSLTHIRLVRVLTAWAPRLMRLLGVQMPRRGVVLKVSPQGQVLQVLGDATGKVMYGVTSAVEADGKLFLGTIRRKGVPVLDLKAIQ</sequence>
<keyword evidence="2" id="KW-0597">Phosphoprotein</keyword>
<name>A0A383V409_TETOB</name>
<evidence type="ECO:0000313" key="7">
    <source>
        <dbReference type="Proteomes" id="UP000256970"/>
    </source>
</evidence>
<evidence type="ECO:0000256" key="4">
    <source>
        <dbReference type="SAM" id="SignalP"/>
    </source>
</evidence>
<feature type="signal peptide" evidence="4">
    <location>
        <begin position="1"/>
        <end position="16"/>
    </location>
</feature>
<dbReference type="GO" id="GO:0012505">
    <property type="term" value="C:endomembrane system"/>
    <property type="evidence" value="ECO:0007669"/>
    <property type="project" value="TreeGrafter"/>
</dbReference>
<protein>
    <recommendedName>
        <fullName evidence="5">Strictosidine synthase conserved region domain-containing protein</fullName>
    </recommendedName>
</protein>
<dbReference type="Gene3D" id="2.120.10.30">
    <property type="entry name" value="TolB, C-terminal domain"/>
    <property type="match status" value="1"/>
</dbReference>
<feature type="chain" id="PRO_5016979786" description="Strictosidine synthase conserved region domain-containing protein" evidence="4">
    <location>
        <begin position="17"/>
        <end position="399"/>
    </location>
</feature>
<dbReference type="Pfam" id="PF03088">
    <property type="entry name" value="Str_synth"/>
    <property type="match status" value="1"/>
</dbReference>
<evidence type="ECO:0000313" key="6">
    <source>
        <dbReference type="EMBL" id="SZX59811.1"/>
    </source>
</evidence>
<gene>
    <name evidence="6" type="ORF">BQ4739_LOCUS418</name>
</gene>
<comment type="similarity">
    <text evidence="1">Belongs to the strictosidine synthase family.</text>
</comment>
<dbReference type="EMBL" id="FNXT01000027">
    <property type="protein sequence ID" value="SZX59811.1"/>
    <property type="molecule type" value="Genomic_DNA"/>
</dbReference>
<dbReference type="AlphaFoldDB" id="A0A383V409"/>
<evidence type="ECO:0000256" key="1">
    <source>
        <dbReference type="ARBA" id="ARBA00009191"/>
    </source>
</evidence>
<dbReference type="InterPro" id="IPR018119">
    <property type="entry name" value="Strictosidine_synth_cons-reg"/>
</dbReference>
<dbReference type="PANTHER" id="PTHR10426">
    <property type="entry name" value="STRICTOSIDINE SYNTHASE-RELATED"/>
    <property type="match status" value="1"/>
</dbReference>
<keyword evidence="7" id="KW-1185">Reference proteome</keyword>
<dbReference type="GO" id="GO:0016787">
    <property type="term" value="F:hydrolase activity"/>
    <property type="evidence" value="ECO:0007669"/>
    <property type="project" value="TreeGrafter"/>
</dbReference>
<evidence type="ECO:0000259" key="5">
    <source>
        <dbReference type="Pfam" id="PF03088"/>
    </source>
</evidence>
<dbReference type="SUPFAM" id="SSF63829">
    <property type="entry name" value="Calcium-dependent phosphotriesterase"/>
    <property type="match status" value="1"/>
</dbReference>
<keyword evidence="3" id="KW-0325">Glycoprotein</keyword>
<dbReference type="InterPro" id="IPR011042">
    <property type="entry name" value="6-blade_b-propeller_TolB-like"/>
</dbReference>
<evidence type="ECO:0000256" key="3">
    <source>
        <dbReference type="ARBA" id="ARBA00023180"/>
    </source>
</evidence>
<accession>A0A383V409</accession>
<dbReference type="STRING" id="3088.A0A383V409"/>
<reference evidence="6 7" key="1">
    <citation type="submission" date="2016-10" db="EMBL/GenBank/DDBJ databases">
        <authorList>
            <person name="Cai Z."/>
        </authorList>
    </citation>
    <scope>NUCLEOTIDE SEQUENCE [LARGE SCALE GENOMIC DNA]</scope>
</reference>
<organism evidence="6 7">
    <name type="scientific">Tetradesmus obliquus</name>
    <name type="common">Green alga</name>
    <name type="synonym">Acutodesmus obliquus</name>
    <dbReference type="NCBI Taxonomy" id="3088"/>
    <lineage>
        <taxon>Eukaryota</taxon>
        <taxon>Viridiplantae</taxon>
        <taxon>Chlorophyta</taxon>
        <taxon>core chlorophytes</taxon>
        <taxon>Chlorophyceae</taxon>
        <taxon>CS clade</taxon>
        <taxon>Sphaeropleales</taxon>
        <taxon>Scenedesmaceae</taxon>
        <taxon>Tetradesmus</taxon>
    </lineage>
</organism>
<evidence type="ECO:0000256" key="2">
    <source>
        <dbReference type="ARBA" id="ARBA00022553"/>
    </source>
</evidence>
<keyword evidence="4" id="KW-0732">Signal</keyword>
<dbReference type="Proteomes" id="UP000256970">
    <property type="component" value="Unassembled WGS sequence"/>
</dbReference>